<gene>
    <name evidence="1" type="ORF">PQR66_27180</name>
</gene>
<dbReference type="RefSeq" id="WP_408330486.1">
    <property type="nucleotide sequence ID" value="NZ_JAQQFH010000015.1"/>
</dbReference>
<dbReference type="EMBL" id="JAQQFN010000023">
    <property type="protein sequence ID" value="MFL9886753.1"/>
    <property type="molecule type" value="Genomic_DNA"/>
</dbReference>
<accession>A0ABW8ZWM7</accession>
<protein>
    <recommendedName>
        <fullName evidence="3">Shufflon protein, N-terminal constant region</fullName>
    </recommendedName>
</protein>
<name>A0ABW8ZWM7_9BURK</name>
<sequence>MASIIEMVIVLAAAALLTMQGIREDIAHRRAALLATEGQNQAIINEALAHWVTDNYSALLAQFTASGSATLTPPTIDQLYAGGNLKLPHRNGPFWGGTYTITMTMVPATCSATAGNCHVAYLFYPSQPLLKGGQPDVAGASQIAQAGGTSFGYSNYQNAATVTGLNGAWHTPNPLPGNPPAAIVATNALDSDGNSVYIRRDGSLTWTGSQNVNGVDLHNVGNIDATGTIAAPTVAASNVAVSNSVRSPATLYVQNQSGTGPAPIDSGPATIHGNATVTGTLTVGSIAAPGTGCSGTGIAGNSDGSGQVLSCQYGMWVPIGGRIQGYGYYTVQNGQGVPAPVCPRGATPQILINPRSIYVDTTATVNYGIAGSGPWTIYIMDGTGAGIQGQVSASTYCAY</sequence>
<comment type="caution">
    <text evidence="1">The sequence shown here is derived from an EMBL/GenBank/DDBJ whole genome shotgun (WGS) entry which is preliminary data.</text>
</comment>
<evidence type="ECO:0000313" key="2">
    <source>
        <dbReference type="Proteomes" id="UP001629249"/>
    </source>
</evidence>
<reference evidence="1 2" key="1">
    <citation type="journal article" date="2024" name="Chem. Sci.">
        <title>Discovery of megapolipeptins by genome mining of a Burkholderiales bacteria collection.</title>
        <authorList>
            <person name="Paulo B.S."/>
            <person name="Recchia M.J.J."/>
            <person name="Lee S."/>
            <person name="Fergusson C.H."/>
            <person name="Romanowski S.B."/>
            <person name="Hernandez A."/>
            <person name="Krull N."/>
            <person name="Liu D.Y."/>
            <person name="Cavanagh H."/>
            <person name="Bos A."/>
            <person name="Gray C.A."/>
            <person name="Murphy B.T."/>
            <person name="Linington R.G."/>
            <person name="Eustaquio A.S."/>
        </authorList>
    </citation>
    <scope>NUCLEOTIDE SEQUENCE [LARGE SCALE GENOMIC DNA]</scope>
    <source>
        <strain evidence="1 2">RL16-012-BIC-B</strain>
    </source>
</reference>
<keyword evidence="2" id="KW-1185">Reference proteome</keyword>
<organism evidence="1 2">
    <name type="scientific">Paraburkholderia agricolaris</name>
    <dbReference type="NCBI Taxonomy" id="2152888"/>
    <lineage>
        <taxon>Bacteria</taxon>
        <taxon>Pseudomonadati</taxon>
        <taxon>Pseudomonadota</taxon>
        <taxon>Betaproteobacteria</taxon>
        <taxon>Burkholderiales</taxon>
        <taxon>Burkholderiaceae</taxon>
        <taxon>Paraburkholderia</taxon>
    </lineage>
</organism>
<evidence type="ECO:0000313" key="1">
    <source>
        <dbReference type="EMBL" id="MFL9886753.1"/>
    </source>
</evidence>
<dbReference type="Proteomes" id="UP001629249">
    <property type="component" value="Unassembled WGS sequence"/>
</dbReference>
<evidence type="ECO:0008006" key="3">
    <source>
        <dbReference type="Google" id="ProtNLM"/>
    </source>
</evidence>
<proteinExistence type="predicted"/>